<keyword evidence="3" id="KW-1185">Reference proteome</keyword>
<dbReference type="Proteomes" id="UP001164693">
    <property type="component" value="Chromosome"/>
</dbReference>
<evidence type="ECO:0000313" key="2">
    <source>
        <dbReference type="EMBL" id="WAX56235.1"/>
    </source>
</evidence>
<protein>
    <submittedName>
        <fullName evidence="2">Nuclear transport factor 2 family protein</fullName>
    </submittedName>
</protein>
<organism evidence="2 3">
    <name type="scientific">Jatrophihabitans cynanchi</name>
    <dbReference type="NCBI Taxonomy" id="2944128"/>
    <lineage>
        <taxon>Bacteria</taxon>
        <taxon>Bacillati</taxon>
        <taxon>Actinomycetota</taxon>
        <taxon>Actinomycetes</taxon>
        <taxon>Jatrophihabitantales</taxon>
        <taxon>Jatrophihabitantaceae</taxon>
        <taxon>Jatrophihabitans</taxon>
    </lineage>
</organism>
<dbReference type="Pfam" id="PF13474">
    <property type="entry name" value="SnoaL_3"/>
    <property type="match status" value="1"/>
</dbReference>
<dbReference type="InterPro" id="IPR037401">
    <property type="entry name" value="SnoaL-like"/>
</dbReference>
<reference evidence="2" key="1">
    <citation type="submission" date="2022-05" db="EMBL/GenBank/DDBJ databases">
        <title>Jatrophihabitans sp. SB3-54 whole genome sequence.</title>
        <authorList>
            <person name="Suh M.K."/>
            <person name="Eom M.K."/>
            <person name="Kim J.S."/>
            <person name="Kim H.S."/>
            <person name="Do H.E."/>
            <person name="Shin Y.K."/>
            <person name="Lee J.-S."/>
        </authorList>
    </citation>
    <scope>NUCLEOTIDE SEQUENCE</scope>
    <source>
        <strain evidence="2">SB3-54</strain>
    </source>
</reference>
<proteinExistence type="predicted"/>
<evidence type="ECO:0000259" key="1">
    <source>
        <dbReference type="Pfam" id="PF13474"/>
    </source>
</evidence>
<gene>
    <name evidence="2" type="ORF">M6B22_17080</name>
</gene>
<accession>A0ABY7JX26</accession>
<dbReference type="SUPFAM" id="SSF54427">
    <property type="entry name" value="NTF2-like"/>
    <property type="match status" value="1"/>
</dbReference>
<dbReference type="Gene3D" id="3.10.450.50">
    <property type="match status" value="1"/>
</dbReference>
<feature type="domain" description="SnoaL-like" evidence="1">
    <location>
        <begin position="30"/>
        <end position="149"/>
    </location>
</feature>
<dbReference type="InterPro" id="IPR032710">
    <property type="entry name" value="NTF2-like_dom_sf"/>
</dbReference>
<name>A0ABY7JX26_9ACTN</name>
<dbReference type="RefSeq" id="WP_269442766.1">
    <property type="nucleotide sequence ID" value="NZ_CP097463.1"/>
</dbReference>
<sequence>MITVTDYGFGPQSRNRLAAAADPSPAGAVAALETFYYALNHRDIDAMAAVWSPHELAQLNNPVGGILRGGTQAVALYQRIFDSGTRVQVTFGDAVVYLQPTSAVFAGRETGSYTVAGRAPEPLLIRTSRFFAYSEAIGRWVQLHHHGSIDSPEALRAYQDAVANG</sequence>
<evidence type="ECO:0000313" key="3">
    <source>
        <dbReference type="Proteomes" id="UP001164693"/>
    </source>
</evidence>
<dbReference type="EMBL" id="CP097463">
    <property type="protein sequence ID" value="WAX56235.1"/>
    <property type="molecule type" value="Genomic_DNA"/>
</dbReference>